<dbReference type="SUPFAM" id="SSF82549">
    <property type="entry name" value="DAK1/DegV-like"/>
    <property type="match status" value="1"/>
</dbReference>
<dbReference type="PANTHER" id="PTHR33434:SF8">
    <property type="entry name" value="DEGV DOMAIN-CONTAINING PROTEIN SPR1019"/>
    <property type="match status" value="1"/>
</dbReference>
<dbReference type="RefSeq" id="WP_126051332.1">
    <property type="nucleotide sequence ID" value="NZ_QYTV02000006.1"/>
</dbReference>
<dbReference type="Pfam" id="PF02645">
    <property type="entry name" value="DegV"/>
    <property type="match status" value="1"/>
</dbReference>
<sequence>MCFKVIKIVTDSSSDFTKEELIELNIHVVPLSISIGEESFLDGVDISSEQFIEKMQQFKSLPKSSQPAAGEFLNLYNQLTEDGSEVLSIHMSGKLSGTVESARTAAGMADGKVTVVDSLFISKALGFQVREAAKLAKEGCSTEEITNVLNQIRKNTNLFVVVDTLENLVKGGRIGKGTALIGSFLNIKPIAILEDGEYSPVAKVRSQSQAIKYIVKQFMSDVKGKTVKYASVAHANGIDFALKLKEQIEEKAGYHSVEILWTSPVISTHTGQGAIGFSYYAE</sequence>
<dbReference type="Proteomes" id="UP000287156">
    <property type="component" value="Unassembled WGS sequence"/>
</dbReference>
<comment type="function">
    <text evidence="1">May bind long-chain fatty acids, such as palmitate, and may play a role in lipid transport or fatty acid metabolism.</text>
</comment>
<keyword evidence="2" id="KW-0446">Lipid-binding</keyword>
<organism evidence="3 4">
    <name type="scientific">Siminovitchia acidinfaciens</name>
    <dbReference type="NCBI Taxonomy" id="2321395"/>
    <lineage>
        <taxon>Bacteria</taxon>
        <taxon>Bacillati</taxon>
        <taxon>Bacillota</taxon>
        <taxon>Bacilli</taxon>
        <taxon>Bacillales</taxon>
        <taxon>Bacillaceae</taxon>
        <taxon>Siminovitchia</taxon>
    </lineage>
</organism>
<evidence type="ECO:0000256" key="2">
    <source>
        <dbReference type="ARBA" id="ARBA00023121"/>
    </source>
</evidence>
<dbReference type="AlphaFoldDB" id="A0A429XWT5"/>
<dbReference type="OrthoDB" id="5429275at2"/>
<keyword evidence="4" id="KW-1185">Reference proteome</keyword>
<accession>A0A429XWT5</accession>
<protein>
    <submittedName>
        <fullName evidence="3">DegV family protein</fullName>
    </submittedName>
</protein>
<dbReference type="PANTHER" id="PTHR33434">
    <property type="entry name" value="DEGV DOMAIN-CONTAINING PROTEIN DR_1986-RELATED"/>
    <property type="match status" value="1"/>
</dbReference>
<dbReference type="PROSITE" id="PS51482">
    <property type="entry name" value="DEGV"/>
    <property type="match status" value="1"/>
</dbReference>
<reference evidence="3" key="1">
    <citation type="submission" date="2018-12" db="EMBL/GenBank/DDBJ databases">
        <authorList>
            <person name="Sun L."/>
            <person name="Chen Z."/>
        </authorList>
    </citation>
    <scope>NUCLEOTIDE SEQUENCE [LARGE SCALE GENOMIC DNA]</scope>
    <source>
        <strain evidence="3">3-2-2</strain>
    </source>
</reference>
<dbReference type="InterPro" id="IPR003797">
    <property type="entry name" value="DegV"/>
</dbReference>
<dbReference type="Gene3D" id="3.30.1180.10">
    <property type="match status" value="1"/>
</dbReference>
<evidence type="ECO:0000313" key="3">
    <source>
        <dbReference type="EMBL" id="RST72953.1"/>
    </source>
</evidence>
<dbReference type="InterPro" id="IPR050270">
    <property type="entry name" value="DegV_domain_contain"/>
</dbReference>
<gene>
    <name evidence="3" type="ORF">D4T97_013745</name>
</gene>
<dbReference type="EMBL" id="QYTV02000006">
    <property type="protein sequence ID" value="RST72953.1"/>
    <property type="molecule type" value="Genomic_DNA"/>
</dbReference>
<dbReference type="GO" id="GO:0008289">
    <property type="term" value="F:lipid binding"/>
    <property type="evidence" value="ECO:0007669"/>
    <property type="project" value="UniProtKB-KW"/>
</dbReference>
<evidence type="ECO:0000256" key="1">
    <source>
        <dbReference type="ARBA" id="ARBA00003238"/>
    </source>
</evidence>
<dbReference type="Gene3D" id="3.40.50.10170">
    <property type="match status" value="1"/>
</dbReference>
<proteinExistence type="predicted"/>
<evidence type="ECO:0000313" key="4">
    <source>
        <dbReference type="Proteomes" id="UP000287156"/>
    </source>
</evidence>
<dbReference type="NCBIfam" id="TIGR00762">
    <property type="entry name" value="DegV"/>
    <property type="match status" value="1"/>
</dbReference>
<comment type="caution">
    <text evidence="3">The sequence shown here is derived from an EMBL/GenBank/DDBJ whole genome shotgun (WGS) entry which is preliminary data.</text>
</comment>
<dbReference type="InterPro" id="IPR043168">
    <property type="entry name" value="DegV_C"/>
</dbReference>
<name>A0A429XWT5_9BACI</name>